<dbReference type="SMART" id="SM00895">
    <property type="entry name" value="FCD"/>
    <property type="match status" value="1"/>
</dbReference>
<dbReference type="Gene3D" id="1.20.120.530">
    <property type="entry name" value="GntR ligand-binding domain-like"/>
    <property type="match status" value="1"/>
</dbReference>
<dbReference type="Proteomes" id="UP000249082">
    <property type="component" value="Unassembled WGS sequence"/>
</dbReference>
<evidence type="ECO:0000256" key="3">
    <source>
        <dbReference type="ARBA" id="ARBA00023163"/>
    </source>
</evidence>
<dbReference type="SUPFAM" id="SSF46785">
    <property type="entry name" value="Winged helix' DNA-binding domain"/>
    <property type="match status" value="1"/>
</dbReference>
<sequence>MTIHAPEGRTPESGGSLVEQAVQAVRGHIRSNDLKVGDTLPGEGQFAADLGVSRAVMREAFGALAALRLIDVGNGRRPRVGAIDGSVIGTSLDHAVATSQISVAEVWDVRRTVEVRIAALAAEKRSDLQAEQILALAESMARADGDMERITAFDTAFHQIIAAASGNFLFMQIVRSFEPQMEFAVPRAWETRRTEEEKVSILDLHRRIAKAIADRDPEAASAAMTAHFDASIGDLLLNG</sequence>
<name>A0A2W5NYW7_9SPHN</name>
<dbReference type="GO" id="GO:0003700">
    <property type="term" value="F:DNA-binding transcription factor activity"/>
    <property type="evidence" value="ECO:0007669"/>
    <property type="project" value="InterPro"/>
</dbReference>
<dbReference type="PANTHER" id="PTHR43537:SF5">
    <property type="entry name" value="UXU OPERON TRANSCRIPTIONAL REGULATOR"/>
    <property type="match status" value="1"/>
</dbReference>
<dbReference type="GO" id="GO:0003677">
    <property type="term" value="F:DNA binding"/>
    <property type="evidence" value="ECO:0007669"/>
    <property type="project" value="UniProtKB-KW"/>
</dbReference>
<dbReference type="SUPFAM" id="SSF48008">
    <property type="entry name" value="GntR ligand-binding domain-like"/>
    <property type="match status" value="1"/>
</dbReference>
<keyword evidence="3" id="KW-0804">Transcription</keyword>
<dbReference type="Pfam" id="PF00392">
    <property type="entry name" value="GntR"/>
    <property type="match status" value="1"/>
</dbReference>
<dbReference type="Pfam" id="PF07729">
    <property type="entry name" value="FCD"/>
    <property type="match status" value="1"/>
</dbReference>
<proteinExistence type="predicted"/>
<protein>
    <submittedName>
        <fullName evidence="5">FadR family transcriptional regulator</fullName>
    </submittedName>
</protein>
<dbReference type="SMART" id="SM00345">
    <property type="entry name" value="HTH_GNTR"/>
    <property type="match status" value="1"/>
</dbReference>
<accession>A0A2W5NYW7</accession>
<evidence type="ECO:0000313" key="5">
    <source>
        <dbReference type="EMBL" id="PZQ57548.1"/>
    </source>
</evidence>
<evidence type="ECO:0000256" key="1">
    <source>
        <dbReference type="ARBA" id="ARBA00023015"/>
    </source>
</evidence>
<dbReference type="PROSITE" id="PS50949">
    <property type="entry name" value="HTH_GNTR"/>
    <property type="match status" value="1"/>
</dbReference>
<gene>
    <name evidence="5" type="ORF">DI555_01045</name>
</gene>
<keyword evidence="1" id="KW-0805">Transcription regulation</keyword>
<dbReference type="AlphaFoldDB" id="A0A2W5NYW7"/>
<dbReference type="CDD" id="cd07377">
    <property type="entry name" value="WHTH_GntR"/>
    <property type="match status" value="1"/>
</dbReference>
<dbReference type="EMBL" id="QFPX01000001">
    <property type="protein sequence ID" value="PZQ57548.1"/>
    <property type="molecule type" value="Genomic_DNA"/>
</dbReference>
<dbReference type="PANTHER" id="PTHR43537">
    <property type="entry name" value="TRANSCRIPTIONAL REGULATOR, GNTR FAMILY"/>
    <property type="match status" value="1"/>
</dbReference>
<evidence type="ECO:0000313" key="6">
    <source>
        <dbReference type="Proteomes" id="UP000249082"/>
    </source>
</evidence>
<evidence type="ECO:0000259" key="4">
    <source>
        <dbReference type="PROSITE" id="PS50949"/>
    </source>
</evidence>
<organism evidence="5 6">
    <name type="scientific">Novosphingobium pentaromativorans</name>
    <dbReference type="NCBI Taxonomy" id="205844"/>
    <lineage>
        <taxon>Bacteria</taxon>
        <taxon>Pseudomonadati</taxon>
        <taxon>Pseudomonadota</taxon>
        <taxon>Alphaproteobacteria</taxon>
        <taxon>Sphingomonadales</taxon>
        <taxon>Sphingomonadaceae</taxon>
        <taxon>Novosphingobium</taxon>
    </lineage>
</organism>
<comment type="caution">
    <text evidence="5">The sequence shown here is derived from an EMBL/GenBank/DDBJ whole genome shotgun (WGS) entry which is preliminary data.</text>
</comment>
<dbReference type="InterPro" id="IPR036388">
    <property type="entry name" value="WH-like_DNA-bd_sf"/>
</dbReference>
<keyword evidence="2" id="KW-0238">DNA-binding</keyword>
<dbReference type="InterPro" id="IPR008920">
    <property type="entry name" value="TF_FadR/GntR_C"/>
</dbReference>
<reference evidence="5 6" key="1">
    <citation type="submission" date="2017-08" db="EMBL/GenBank/DDBJ databases">
        <title>Infants hospitalized years apart are colonized by the same room-sourced microbial strains.</title>
        <authorList>
            <person name="Brooks B."/>
            <person name="Olm M.R."/>
            <person name="Firek B.A."/>
            <person name="Baker R."/>
            <person name="Thomas B.C."/>
            <person name="Morowitz M.J."/>
            <person name="Banfield J.F."/>
        </authorList>
    </citation>
    <scope>NUCLEOTIDE SEQUENCE [LARGE SCALE GENOMIC DNA]</scope>
    <source>
        <strain evidence="5">S2_005_002_R2_33</strain>
    </source>
</reference>
<dbReference type="Gene3D" id="1.10.10.10">
    <property type="entry name" value="Winged helix-like DNA-binding domain superfamily/Winged helix DNA-binding domain"/>
    <property type="match status" value="1"/>
</dbReference>
<dbReference type="InterPro" id="IPR036390">
    <property type="entry name" value="WH_DNA-bd_sf"/>
</dbReference>
<dbReference type="InterPro" id="IPR000524">
    <property type="entry name" value="Tscrpt_reg_HTH_GntR"/>
</dbReference>
<evidence type="ECO:0000256" key="2">
    <source>
        <dbReference type="ARBA" id="ARBA00023125"/>
    </source>
</evidence>
<dbReference type="InterPro" id="IPR011711">
    <property type="entry name" value="GntR_C"/>
</dbReference>
<feature type="domain" description="HTH gntR-type" evidence="4">
    <location>
        <begin position="15"/>
        <end position="83"/>
    </location>
</feature>